<dbReference type="Proteomes" id="UP000695007">
    <property type="component" value="Unplaced"/>
</dbReference>
<dbReference type="InterPro" id="IPR052436">
    <property type="entry name" value="LTO1_adapter"/>
</dbReference>
<dbReference type="RefSeq" id="XP_011497404.1">
    <property type="nucleotide sequence ID" value="XM_011499102.1"/>
</dbReference>
<reference evidence="2 3" key="1">
    <citation type="submission" date="2025-04" db="UniProtKB">
        <authorList>
            <consortium name="RefSeq"/>
        </authorList>
    </citation>
    <scope>IDENTIFICATION</scope>
</reference>
<evidence type="ECO:0000313" key="4">
    <source>
        <dbReference type="RefSeq" id="XP_011497406.1"/>
    </source>
</evidence>
<organism evidence="1 3">
    <name type="scientific">Ceratosolen solmsi marchali</name>
    <dbReference type="NCBI Taxonomy" id="326594"/>
    <lineage>
        <taxon>Eukaryota</taxon>
        <taxon>Metazoa</taxon>
        <taxon>Ecdysozoa</taxon>
        <taxon>Arthropoda</taxon>
        <taxon>Hexapoda</taxon>
        <taxon>Insecta</taxon>
        <taxon>Pterygota</taxon>
        <taxon>Neoptera</taxon>
        <taxon>Endopterygota</taxon>
        <taxon>Hymenoptera</taxon>
        <taxon>Apocrita</taxon>
        <taxon>Proctotrupomorpha</taxon>
        <taxon>Chalcidoidea</taxon>
        <taxon>Agaonidae</taxon>
        <taxon>Agaoninae</taxon>
        <taxon>Ceratosolen</taxon>
    </lineage>
</organism>
<name>A0AAJ6YG27_9HYME</name>
<accession>A0AAJ6YG27</accession>
<keyword evidence="1" id="KW-1185">Reference proteome</keyword>
<dbReference type="RefSeq" id="XP_011497405.1">
    <property type="nucleotide sequence ID" value="XM_011499103.1"/>
</dbReference>
<dbReference type="PANTHER" id="PTHR28532:SF1">
    <property type="entry name" value="ORAL CANCER OVEREXPRESSED 1"/>
    <property type="match status" value="1"/>
</dbReference>
<dbReference type="KEGG" id="csol:105361820"/>
<dbReference type="AlphaFoldDB" id="A0AAJ6YG27"/>
<evidence type="ECO:0000313" key="1">
    <source>
        <dbReference type="Proteomes" id="UP000695007"/>
    </source>
</evidence>
<dbReference type="PANTHER" id="PTHR28532">
    <property type="entry name" value="GEO13458P1"/>
    <property type="match status" value="1"/>
</dbReference>
<sequence>MSDDKQDIDINKAFENLLLAEDLAEKVGYEEGFASGKNQMIEGYHFGYHRASALAAQLGYYYGVLIHIQQTSNNQKLTEQLDRLIEDIQKFPVDNDDAVDIFEKFENIKLNFKKICSLVKIDSAHPENNKLEF</sequence>
<dbReference type="RefSeq" id="XP_011497406.1">
    <property type="nucleotide sequence ID" value="XM_011499104.1"/>
</dbReference>
<gene>
    <name evidence="2 3 4" type="primary">LOC105361820</name>
</gene>
<evidence type="ECO:0000313" key="2">
    <source>
        <dbReference type="RefSeq" id="XP_011497404.1"/>
    </source>
</evidence>
<evidence type="ECO:0000313" key="3">
    <source>
        <dbReference type="RefSeq" id="XP_011497405.1"/>
    </source>
</evidence>
<dbReference type="GeneID" id="105361820"/>
<proteinExistence type="predicted"/>
<protein>
    <submittedName>
        <fullName evidence="2 3">Oral cancer-overexpressed protein 1-like</fullName>
    </submittedName>
</protein>